<proteinExistence type="predicted"/>
<name>A0ABV6K4X3_9LACO</name>
<protein>
    <submittedName>
        <fullName evidence="1">Uncharacterized protein</fullName>
    </submittedName>
</protein>
<keyword evidence="2" id="KW-1185">Reference proteome</keyword>
<evidence type="ECO:0000313" key="2">
    <source>
        <dbReference type="Proteomes" id="UP001589855"/>
    </source>
</evidence>
<sequence length="305" mass="33248">MAKYKDSVLTTAGLALASSAYAGKTTFKLTRTTTTAEKLTTDKIRPLSALPIEKQEGLITQGDSVVTHDHTLITAELYFTNQDLSAGYEVNAIGVYAQETGADEILYSVIIADQPEYMPDFSDKVLMEFKTTVTMAVGQIDAVIIEMATDGLATRQYVDNTLKQAKSYADTGDSQALTAAKEYTDSNLPASLDDRSFAVDISMLNVNDFPHFRAWGYYNGAGIAQTTAYAGVPLMTEFTLSVDLKENGEVMIPKLVPKQIETALPDFDTSSFTVSVASDGEWLYLISEPATIGIQCLNAKFKREE</sequence>
<accession>A0ABV6K4X3</accession>
<gene>
    <name evidence="1" type="ORF">ACFFGS_02860</name>
</gene>
<dbReference type="RefSeq" id="WP_137645858.1">
    <property type="nucleotide sequence ID" value="NZ_BAABRM010000026.1"/>
</dbReference>
<reference evidence="1 2" key="1">
    <citation type="submission" date="2024-09" db="EMBL/GenBank/DDBJ databases">
        <authorList>
            <person name="Sun Q."/>
            <person name="Mori K."/>
        </authorList>
    </citation>
    <scope>NUCLEOTIDE SEQUENCE [LARGE SCALE GENOMIC DNA]</scope>
    <source>
        <strain evidence="1 2">TBRC 4575</strain>
    </source>
</reference>
<comment type="caution">
    <text evidence="1">The sequence shown here is derived from an EMBL/GenBank/DDBJ whole genome shotgun (WGS) entry which is preliminary data.</text>
</comment>
<dbReference type="Proteomes" id="UP001589855">
    <property type="component" value="Unassembled WGS sequence"/>
</dbReference>
<dbReference type="EMBL" id="JBHLUK010000014">
    <property type="protein sequence ID" value="MFC0423093.1"/>
    <property type="molecule type" value="Genomic_DNA"/>
</dbReference>
<evidence type="ECO:0000313" key="1">
    <source>
        <dbReference type="EMBL" id="MFC0423093.1"/>
    </source>
</evidence>
<organism evidence="1 2">
    <name type="scientific">Lactiplantibacillus plajomi</name>
    <dbReference type="NCBI Taxonomy" id="1457217"/>
    <lineage>
        <taxon>Bacteria</taxon>
        <taxon>Bacillati</taxon>
        <taxon>Bacillota</taxon>
        <taxon>Bacilli</taxon>
        <taxon>Lactobacillales</taxon>
        <taxon>Lactobacillaceae</taxon>
        <taxon>Lactiplantibacillus</taxon>
    </lineage>
</organism>